<dbReference type="GO" id="GO:0005886">
    <property type="term" value="C:plasma membrane"/>
    <property type="evidence" value="ECO:0007669"/>
    <property type="project" value="UniProtKB-SubCell"/>
</dbReference>
<name>A0A2N9HQ42_FAGSY</name>
<keyword evidence="9" id="KW-1133">Transmembrane helix</keyword>
<dbReference type="GO" id="GO:0009791">
    <property type="term" value="P:post-embryonic development"/>
    <property type="evidence" value="ECO:0007669"/>
    <property type="project" value="UniProtKB-ARBA"/>
</dbReference>
<feature type="chain" id="PRO_5014731395" description="Protein kinase domain-containing protein" evidence="14">
    <location>
        <begin position="31"/>
        <end position="877"/>
    </location>
</feature>
<dbReference type="GO" id="GO:0004672">
    <property type="term" value="F:protein kinase activity"/>
    <property type="evidence" value="ECO:0007669"/>
    <property type="project" value="InterPro"/>
</dbReference>
<dbReference type="EMBL" id="OIVN01003818">
    <property type="protein sequence ID" value="SPD13784.1"/>
    <property type="molecule type" value="Genomic_DNA"/>
</dbReference>
<dbReference type="PROSITE" id="PS51450">
    <property type="entry name" value="LRR"/>
    <property type="match status" value="1"/>
</dbReference>
<dbReference type="FunFam" id="3.80.10.10:FF:000383">
    <property type="entry name" value="Leucine-rich repeat receptor protein kinase EMS1"/>
    <property type="match status" value="1"/>
</dbReference>
<evidence type="ECO:0000256" key="3">
    <source>
        <dbReference type="ARBA" id="ARBA00004479"/>
    </source>
</evidence>
<dbReference type="Pfam" id="PF00560">
    <property type="entry name" value="LRR_1"/>
    <property type="match status" value="6"/>
</dbReference>
<dbReference type="PROSITE" id="PS00109">
    <property type="entry name" value="PROTEIN_KINASE_TYR"/>
    <property type="match status" value="1"/>
</dbReference>
<evidence type="ECO:0000256" key="7">
    <source>
        <dbReference type="ARBA" id="ARBA00022729"/>
    </source>
</evidence>
<dbReference type="SUPFAM" id="SSF56112">
    <property type="entry name" value="Protein kinase-like (PK-like)"/>
    <property type="match status" value="1"/>
</dbReference>
<evidence type="ECO:0000256" key="8">
    <source>
        <dbReference type="ARBA" id="ARBA00022737"/>
    </source>
</evidence>
<evidence type="ECO:0000256" key="12">
    <source>
        <dbReference type="ARBA" id="ARBA00023180"/>
    </source>
</evidence>
<keyword evidence="8" id="KW-0677">Repeat</keyword>
<proteinExistence type="inferred from homology"/>
<dbReference type="PRINTS" id="PR00019">
    <property type="entry name" value="LEURICHRPT"/>
</dbReference>
<dbReference type="InterPro" id="IPR013210">
    <property type="entry name" value="LRR_N_plant-typ"/>
</dbReference>
<organism evidence="16">
    <name type="scientific">Fagus sylvatica</name>
    <name type="common">Beechnut</name>
    <dbReference type="NCBI Taxonomy" id="28930"/>
    <lineage>
        <taxon>Eukaryota</taxon>
        <taxon>Viridiplantae</taxon>
        <taxon>Streptophyta</taxon>
        <taxon>Embryophyta</taxon>
        <taxon>Tracheophyta</taxon>
        <taxon>Spermatophyta</taxon>
        <taxon>Magnoliopsida</taxon>
        <taxon>eudicotyledons</taxon>
        <taxon>Gunneridae</taxon>
        <taxon>Pentapetalae</taxon>
        <taxon>rosids</taxon>
        <taxon>fabids</taxon>
        <taxon>Fagales</taxon>
        <taxon>Fagaceae</taxon>
        <taxon>Fagus</taxon>
    </lineage>
</organism>
<dbReference type="InterPro" id="IPR000719">
    <property type="entry name" value="Prot_kinase_dom"/>
</dbReference>
<comment type="subcellular location">
    <subcellularLocation>
        <location evidence="1">Cell membrane</location>
        <topology evidence="1">Single-pass membrane protein</topology>
    </subcellularLocation>
    <subcellularLocation>
        <location evidence="3">Membrane</location>
        <topology evidence="3">Single-pass type I membrane protein</topology>
    </subcellularLocation>
    <subcellularLocation>
        <location evidence="2">Secreted</location>
        <location evidence="2">Cell wall</location>
    </subcellularLocation>
</comment>
<evidence type="ECO:0000256" key="14">
    <source>
        <dbReference type="SAM" id="SignalP"/>
    </source>
</evidence>
<dbReference type="PANTHER" id="PTHR27000">
    <property type="entry name" value="LEUCINE-RICH REPEAT RECEPTOR-LIKE PROTEIN KINASE FAMILY PROTEIN-RELATED"/>
    <property type="match status" value="1"/>
</dbReference>
<keyword evidence="6" id="KW-0812">Transmembrane</keyword>
<protein>
    <recommendedName>
        <fullName evidence="15">Protein kinase domain-containing protein</fullName>
    </recommendedName>
</protein>
<evidence type="ECO:0000256" key="6">
    <source>
        <dbReference type="ARBA" id="ARBA00022692"/>
    </source>
</evidence>
<evidence type="ECO:0000256" key="9">
    <source>
        <dbReference type="ARBA" id="ARBA00022989"/>
    </source>
</evidence>
<evidence type="ECO:0000256" key="4">
    <source>
        <dbReference type="ARBA" id="ARBA00022512"/>
    </source>
</evidence>
<evidence type="ECO:0000256" key="5">
    <source>
        <dbReference type="ARBA" id="ARBA00022614"/>
    </source>
</evidence>
<dbReference type="PANTHER" id="PTHR27000:SF775">
    <property type="entry name" value="PLANT INTRACELLULAR RAS-GROUP-RELATED LRR PROTEIN 3"/>
    <property type="match status" value="1"/>
</dbReference>
<accession>A0A2N9HQ42</accession>
<reference evidence="16" key="1">
    <citation type="submission" date="2018-02" db="EMBL/GenBank/DDBJ databases">
        <authorList>
            <person name="Cohen D.B."/>
            <person name="Kent A.D."/>
        </authorList>
    </citation>
    <scope>NUCLEOTIDE SEQUENCE</scope>
</reference>
<dbReference type="Gene3D" id="3.80.10.10">
    <property type="entry name" value="Ribonuclease Inhibitor"/>
    <property type="match status" value="3"/>
</dbReference>
<evidence type="ECO:0000256" key="10">
    <source>
        <dbReference type="ARBA" id="ARBA00023136"/>
    </source>
</evidence>
<feature type="signal peptide" evidence="14">
    <location>
        <begin position="1"/>
        <end position="30"/>
    </location>
</feature>
<dbReference type="Pfam" id="PF13855">
    <property type="entry name" value="LRR_8"/>
    <property type="match status" value="2"/>
</dbReference>
<dbReference type="FunFam" id="3.80.10.10:FF:000233">
    <property type="entry name" value="Leucine-rich repeat receptor-like protein kinase TDR"/>
    <property type="match status" value="1"/>
</dbReference>
<dbReference type="InterPro" id="IPR008266">
    <property type="entry name" value="Tyr_kinase_AS"/>
</dbReference>
<keyword evidence="12" id="KW-0325">Glycoprotein</keyword>
<keyword evidence="5" id="KW-0433">Leucine-rich repeat</keyword>
<gene>
    <name evidence="16" type="ORF">FSB_LOCUS41666</name>
</gene>
<dbReference type="FunFam" id="1.10.510.10:FF:000445">
    <property type="entry name" value="MDIS1-interacting receptor like kinase 2"/>
    <property type="match status" value="1"/>
</dbReference>
<evidence type="ECO:0000256" key="1">
    <source>
        <dbReference type="ARBA" id="ARBA00004162"/>
    </source>
</evidence>
<dbReference type="AlphaFoldDB" id="A0A2N9HQ42"/>
<dbReference type="Pfam" id="PF08263">
    <property type="entry name" value="LRRNT_2"/>
    <property type="match status" value="1"/>
</dbReference>
<dbReference type="FunFam" id="3.80.10.10:FF:000400">
    <property type="entry name" value="Nuclear pore complex protein NUP107"/>
    <property type="match status" value="1"/>
</dbReference>
<dbReference type="SUPFAM" id="SSF52047">
    <property type="entry name" value="RNI-like"/>
    <property type="match status" value="1"/>
</dbReference>
<dbReference type="InterPro" id="IPR011009">
    <property type="entry name" value="Kinase-like_dom_sf"/>
</dbReference>
<dbReference type="Gene3D" id="1.10.510.10">
    <property type="entry name" value="Transferase(Phosphotransferase) domain 1"/>
    <property type="match status" value="1"/>
</dbReference>
<evidence type="ECO:0000256" key="11">
    <source>
        <dbReference type="ARBA" id="ARBA00023170"/>
    </source>
</evidence>
<keyword evidence="7 14" id="KW-0732">Signal</keyword>
<dbReference type="GO" id="GO:0005524">
    <property type="term" value="F:ATP binding"/>
    <property type="evidence" value="ECO:0007669"/>
    <property type="project" value="InterPro"/>
</dbReference>
<dbReference type="InterPro" id="IPR001611">
    <property type="entry name" value="Leu-rich_rpt"/>
</dbReference>
<feature type="domain" description="Protein kinase" evidence="15">
    <location>
        <begin position="566"/>
        <end position="860"/>
    </location>
</feature>
<dbReference type="Pfam" id="PF00069">
    <property type="entry name" value="Pkinase"/>
    <property type="match status" value="1"/>
</dbReference>
<keyword evidence="11" id="KW-0675">Receptor</keyword>
<evidence type="ECO:0000313" key="16">
    <source>
        <dbReference type="EMBL" id="SPD13784.1"/>
    </source>
</evidence>
<dbReference type="PROSITE" id="PS50011">
    <property type="entry name" value="PROTEIN_KINASE_DOM"/>
    <property type="match status" value="1"/>
</dbReference>
<keyword evidence="4" id="KW-0134">Cell wall</keyword>
<dbReference type="SMART" id="SM00369">
    <property type="entry name" value="LRR_TYP"/>
    <property type="match status" value="8"/>
</dbReference>
<evidence type="ECO:0000259" key="15">
    <source>
        <dbReference type="PROSITE" id="PS50011"/>
    </source>
</evidence>
<dbReference type="InterPro" id="IPR032675">
    <property type="entry name" value="LRR_dom_sf"/>
</dbReference>
<comment type="similarity">
    <text evidence="13">Belongs to the polygalacturonase-inhibiting protein family.</text>
</comment>
<dbReference type="InterPro" id="IPR003591">
    <property type="entry name" value="Leu-rich_rpt_typical-subtyp"/>
</dbReference>
<keyword evidence="10" id="KW-0472">Membrane</keyword>
<keyword evidence="4" id="KW-0964">Secreted</keyword>
<evidence type="ECO:0000256" key="13">
    <source>
        <dbReference type="ARBA" id="ARBA00038043"/>
    </source>
</evidence>
<sequence length="877" mass="96355">MAALSDKRLLLCSLVLVLVSLLHFATFASSETSSVAAAEALLKWKASLDNQSQPLLSSWVGDRPCNNWVGIACEELELGVTSLNLSSFGLIGTLYNLNFSYFPNLLTIDLYNNSLNGTIPDSIGNLPKLTHLDLAYNELSGTFTPTIWNLSKLLFFHFTGNQISGRIPPEIGQMTSVPSQLLWETWAIYPVLYFNNNELSGSLPPEIGKLGNLRQLFLTRNTLSGSIPQEVGMMRSLTELDLSSNSFTGAIPASFRKLERTNNLSGPIPASIGKMSALANLRLEQNQLSGPIPTTFGNLTKLDTLFLFQNNLVPTTIEQTKCLKISNNNISGKIPPELGEAAQLGVLDLSSNHLTGMIPKELGRLKSLLQLLLSDNQLSGSIPSEIGMLSDLTDFNVASNNLSSVIPKELGECSKLIFLNLSRNILRGSIPSDIGSLQSLQALDLSKNLLIGEIPPQLGGMKQLETLNLSHNNLSGSIPSTFDQSASLTYIDISYNELEGRIPNIKAFHEAPITALQNNKGLCGNATGLKACPKAIPNPLSKRSNQFLSEENRRQAKKKHKTIIFLQFGAMMGKWFTKTSLTLQRNSIPNIASEWEDMEVFTKLNLPTSQVVAVKKLHSLPDGEICNQKAFTSEIRALTEIRHRNIVKLYGFCSHPRHSFLVYELLEGGSLMKLLNSEEGAETLDWIKRANVIKGVANALSYMHHDCSPPIIHRDISSKNILLDQEYEAHIADFGTARLLKHDSSNWTSLAGTFGYMAPELAYTMEVNEKCDVYSFGVLTLEIIMGKHPGDLISSLTSSAFTTLNMPLKDVLDQRLSLPMNEAAREVLSIAKIAIACLNTVPQSRPTMQQVSQELSTQKLHLPSTLHMITLGEVVDL</sequence>
<evidence type="ECO:0000256" key="2">
    <source>
        <dbReference type="ARBA" id="ARBA00004191"/>
    </source>
</evidence>
<dbReference type="Gene3D" id="3.30.200.20">
    <property type="entry name" value="Phosphorylase Kinase, domain 1"/>
    <property type="match status" value="1"/>
</dbReference>